<comment type="caution">
    <text evidence="1">The sequence shown here is derived from an EMBL/GenBank/DDBJ whole genome shotgun (WGS) entry which is preliminary data.</text>
</comment>
<gene>
    <name evidence="1" type="ORF">HNQ85_003243</name>
</gene>
<organism evidence="1 2">
    <name type="scientific">[Anoxybacillus] calidus</name>
    <dbReference type="NCBI Taxonomy" id="575178"/>
    <lineage>
        <taxon>Bacteria</taxon>
        <taxon>Bacillati</taxon>
        <taxon>Bacillota</taxon>
        <taxon>Bacilli</taxon>
        <taxon>Bacillales</taxon>
        <taxon>Anoxybacillaceae</taxon>
        <taxon>Paranoxybacillus</taxon>
    </lineage>
</organism>
<dbReference type="PANTHER" id="PTHR34822:SF1">
    <property type="entry name" value="GRPB FAMILY PROTEIN"/>
    <property type="match status" value="1"/>
</dbReference>
<dbReference type="Proteomes" id="UP000580891">
    <property type="component" value="Unassembled WGS sequence"/>
</dbReference>
<dbReference type="AlphaFoldDB" id="A0A7V9Z2L2"/>
<dbReference type="InterPro" id="IPR007344">
    <property type="entry name" value="GrpB/CoaE"/>
</dbReference>
<dbReference type="Pfam" id="PF04229">
    <property type="entry name" value="GrpB"/>
    <property type="match status" value="1"/>
</dbReference>
<dbReference type="RefSeq" id="WP_181538672.1">
    <property type="nucleotide sequence ID" value="NZ_JACDUU010000010.1"/>
</dbReference>
<keyword evidence="2" id="KW-1185">Reference proteome</keyword>
<dbReference type="InterPro" id="IPR043519">
    <property type="entry name" value="NT_sf"/>
</dbReference>
<keyword evidence="1" id="KW-0808">Transferase</keyword>
<evidence type="ECO:0000313" key="2">
    <source>
        <dbReference type="Proteomes" id="UP000580891"/>
    </source>
</evidence>
<proteinExistence type="predicted"/>
<dbReference type="Gene3D" id="3.30.460.10">
    <property type="entry name" value="Beta Polymerase, domain 2"/>
    <property type="match status" value="1"/>
</dbReference>
<sequence length="173" mass="20198">MRKVEVVPFNESWSVMFEEEARKMNTIFGNEIVAIYHIGSTSIPGMYAKPIIDILVEVKDIESVDHYNEQMSALGYRAMGENGISGRRYFRKGEVERTHHIHVFETGSEHITRHLAFKEYMIAHPEEAKAYSELKQKLSEQFPTDIKSYIEGKDPFIKETEKKALQWYKHRNG</sequence>
<dbReference type="EMBL" id="JACDUU010000010">
    <property type="protein sequence ID" value="MBA2872928.1"/>
    <property type="molecule type" value="Genomic_DNA"/>
</dbReference>
<protein>
    <submittedName>
        <fullName evidence="1">GrpB-like predicted nucleotidyltransferase (UPF0157 family)</fullName>
    </submittedName>
</protein>
<dbReference type="GO" id="GO:0016740">
    <property type="term" value="F:transferase activity"/>
    <property type="evidence" value="ECO:0007669"/>
    <property type="project" value="UniProtKB-KW"/>
</dbReference>
<accession>A0A7V9Z2L2</accession>
<dbReference type="SUPFAM" id="SSF81301">
    <property type="entry name" value="Nucleotidyltransferase"/>
    <property type="match status" value="1"/>
</dbReference>
<evidence type="ECO:0000313" key="1">
    <source>
        <dbReference type="EMBL" id="MBA2872928.1"/>
    </source>
</evidence>
<dbReference type="PANTHER" id="PTHR34822">
    <property type="entry name" value="GRPB DOMAIN PROTEIN (AFU_ORTHOLOGUE AFUA_1G01530)"/>
    <property type="match status" value="1"/>
</dbReference>
<reference evidence="1 2" key="1">
    <citation type="submission" date="2020-07" db="EMBL/GenBank/DDBJ databases">
        <title>Genomic Encyclopedia of Type Strains, Phase IV (KMG-IV): sequencing the most valuable type-strain genomes for metagenomic binning, comparative biology and taxonomic classification.</title>
        <authorList>
            <person name="Goeker M."/>
        </authorList>
    </citation>
    <scope>NUCLEOTIDE SEQUENCE [LARGE SCALE GENOMIC DNA]</scope>
    <source>
        <strain evidence="1 2">DSM 25220</strain>
    </source>
</reference>
<name>A0A7V9Z2L2_9BACL</name>